<sequence length="426" mass="49848">MALMYLLTNRLTVRILMFGKKRNKMHMHTTEVKSEPEDAEDHSLFTSRIRKRDADSDADSGKNTDTETFLDIQEFVTQFFPFRNHYSEEKEQMNKHIRGEKEEPMKDRIWDVRLPFAPSSIKRVSDTSDNQKVYKNSSEKLLKMTEIRKVVDSPDARLPCESTPNTSVPIIDISDDKEVYQNTPKENQPSHDSTEKLLKVTEIRKEIIDSPDTGDFTQSSCMNDPASNDYKFGEERNSSFMRIQQKKVKYMRKFGLANSAERRKRQQEKRKEYMEYQRLMAFANSSKGRETKEKTKEDFTPSLCMNDPVADIVSESEVQYICSLGRNKQNSSESTLMKQISEEREKKKKPFSCMKDLRELEECFLESQDIFENNLRVIEAKAAEKRSEKKSILCEKCNKDVTRGRKLLCEEPDYKSSNRSVRILKI</sequence>
<dbReference type="Proteomes" id="UP001054837">
    <property type="component" value="Unassembled WGS sequence"/>
</dbReference>
<organism evidence="2 3">
    <name type="scientific">Caerostris darwini</name>
    <dbReference type="NCBI Taxonomy" id="1538125"/>
    <lineage>
        <taxon>Eukaryota</taxon>
        <taxon>Metazoa</taxon>
        <taxon>Ecdysozoa</taxon>
        <taxon>Arthropoda</taxon>
        <taxon>Chelicerata</taxon>
        <taxon>Arachnida</taxon>
        <taxon>Araneae</taxon>
        <taxon>Araneomorphae</taxon>
        <taxon>Entelegynae</taxon>
        <taxon>Araneoidea</taxon>
        <taxon>Araneidae</taxon>
        <taxon>Caerostris</taxon>
    </lineage>
</organism>
<dbReference type="AlphaFoldDB" id="A0AAV4T048"/>
<gene>
    <name evidence="2" type="ORF">CDAR_285381</name>
</gene>
<dbReference type="EMBL" id="BPLQ01008648">
    <property type="protein sequence ID" value="GIY38636.1"/>
    <property type="molecule type" value="Genomic_DNA"/>
</dbReference>
<evidence type="ECO:0000256" key="1">
    <source>
        <dbReference type="SAM" id="MobiDB-lite"/>
    </source>
</evidence>
<reference evidence="2 3" key="1">
    <citation type="submission" date="2021-06" db="EMBL/GenBank/DDBJ databases">
        <title>Caerostris darwini draft genome.</title>
        <authorList>
            <person name="Kono N."/>
            <person name="Arakawa K."/>
        </authorList>
    </citation>
    <scope>NUCLEOTIDE SEQUENCE [LARGE SCALE GENOMIC DNA]</scope>
</reference>
<feature type="compositionally biased region" description="Basic and acidic residues" evidence="1">
    <location>
        <begin position="52"/>
        <end position="64"/>
    </location>
</feature>
<accession>A0AAV4T048</accession>
<comment type="caution">
    <text evidence="2">The sequence shown here is derived from an EMBL/GenBank/DDBJ whole genome shotgun (WGS) entry which is preliminary data.</text>
</comment>
<name>A0AAV4T048_9ARAC</name>
<proteinExistence type="predicted"/>
<evidence type="ECO:0000313" key="2">
    <source>
        <dbReference type="EMBL" id="GIY38636.1"/>
    </source>
</evidence>
<feature type="region of interest" description="Disordered" evidence="1">
    <location>
        <begin position="27"/>
        <end position="64"/>
    </location>
</feature>
<evidence type="ECO:0000313" key="3">
    <source>
        <dbReference type="Proteomes" id="UP001054837"/>
    </source>
</evidence>
<protein>
    <submittedName>
        <fullName evidence="2">Uncharacterized protein</fullName>
    </submittedName>
</protein>
<keyword evidence="3" id="KW-1185">Reference proteome</keyword>